<dbReference type="InterPro" id="IPR000524">
    <property type="entry name" value="Tscrpt_reg_HTH_GntR"/>
</dbReference>
<protein>
    <submittedName>
        <fullName evidence="5">GntR family transcriptional regulator</fullName>
    </submittedName>
</protein>
<dbReference type="SUPFAM" id="SSF46785">
    <property type="entry name" value="Winged helix' DNA-binding domain"/>
    <property type="match status" value="1"/>
</dbReference>
<dbReference type="GO" id="GO:0003700">
    <property type="term" value="F:DNA-binding transcription factor activity"/>
    <property type="evidence" value="ECO:0007669"/>
    <property type="project" value="InterPro"/>
</dbReference>
<evidence type="ECO:0000259" key="4">
    <source>
        <dbReference type="PROSITE" id="PS50949"/>
    </source>
</evidence>
<proteinExistence type="predicted"/>
<evidence type="ECO:0000313" key="5">
    <source>
        <dbReference type="EMBL" id="AJG98643.1"/>
    </source>
</evidence>
<accession>A0A0B5QP74</accession>
<dbReference type="AlphaFoldDB" id="A0A0B5QP74"/>
<dbReference type="STRING" id="1520.LF65_02045"/>
<name>A0A0B5QP74_CLOBE</name>
<keyword evidence="3" id="KW-0804">Transcription</keyword>
<feature type="domain" description="HTH gntR-type" evidence="4">
    <location>
        <begin position="10"/>
        <end position="78"/>
    </location>
</feature>
<dbReference type="SMART" id="SM00345">
    <property type="entry name" value="HTH_GNTR"/>
    <property type="match status" value="1"/>
</dbReference>
<dbReference type="Proteomes" id="UP000031866">
    <property type="component" value="Chromosome"/>
</dbReference>
<dbReference type="InterPro" id="IPR036390">
    <property type="entry name" value="WH_DNA-bd_sf"/>
</dbReference>
<evidence type="ECO:0000256" key="3">
    <source>
        <dbReference type="ARBA" id="ARBA00023163"/>
    </source>
</evidence>
<keyword evidence="2" id="KW-0238">DNA-binding</keyword>
<dbReference type="GO" id="GO:0003677">
    <property type="term" value="F:DNA binding"/>
    <property type="evidence" value="ECO:0007669"/>
    <property type="project" value="UniProtKB-KW"/>
</dbReference>
<dbReference type="PANTHER" id="PTHR38445">
    <property type="entry name" value="HTH-TYPE TRANSCRIPTIONAL REPRESSOR YTRA"/>
    <property type="match status" value="1"/>
</dbReference>
<dbReference type="CDD" id="cd07377">
    <property type="entry name" value="WHTH_GntR"/>
    <property type="match status" value="1"/>
</dbReference>
<dbReference type="PANTHER" id="PTHR38445:SF9">
    <property type="entry name" value="HTH-TYPE TRANSCRIPTIONAL REPRESSOR YTRA"/>
    <property type="match status" value="1"/>
</dbReference>
<dbReference type="KEGG" id="cbei:LF65_02045"/>
<dbReference type="RefSeq" id="WP_041895913.1">
    <property type="nucleotide sequence ID" value="NZ_CP010086.2"/>
</dbReference>
<evidence type="ECO:0000313" key="6">
    <source>
        <dbReference type="Proteomes" id="UP000031866"/>
    </source>
</evidence>
<reference evidence="6" key="1">
    <citation type="submission" date="2014-12" db="EMBL/GenBank/DDBJ databases">
        <title>Genome sequence of Clostridium beijerinckii strain 59B.</title>
        <authorList>
            <person name="Little G.T."/>
            <person name="Minton N.P."/>
        </authorList>
    </citation>
    <scope>NUCLEOTIDE SEQUENCE [LARGE SCALE GENOMIC DNA]</scope>
    <source>
        <strain evidence="6">59B</strain>
    </source>
</reference>
<sequence length="132" mass="14913">MLRIDPRSSTPIYEQIELGIKELILKGALKMGEKLPSVRELASILMINPNTISKAYGELEREGIIETLRGKGTFITFNYEGKGDHKKMEHISNELKKIILEASYGGVSKEEFMRLALQIFSELGVNDNDRSK</sequence>
<keyword evidence="1" id="KW-0805">Transcription regulation</keyword>
<dbReference type="Gene3D" id="1.10.10.10">
    <property type="entry name" value="Winged helix-like DNA-binding domain superfamily/Winged helix DNA-binding domain"/>
    <property type="match status" value="1"/>
</dbReference>
<organism evidence="5 6">
    <name type="scientific">Clostridium beijerinckii</name>
    <name type="common">Clostridium MP</name>
    <dbReference type="NCBI Taxonomy" id="1520"/>
    <lineage>
        <taxon>Bacteria</taxon>
        <taxon>Bacillati</taxon>
        <taxon>Bacillota</taxon>
        <taxon>Clostridia</taxon>
        <taxon>Eubacteriales</taxon>
        <taxon>Clostridiaceae</taxon>
        <taxon>Clostridium</taxon>
    </lineage>
</organism>
<dbReference type="PROSITE" id="PS50949">
    <property type="entry name" value="HTH_GNTR"/>
    <property type="match status" value="1"/>
</dbReference>
<evidence type="ECO:0000256" key="2">
    <source>
        <dbReference type="ARBA" id="ARBA00023125"/>
    </source>
</evidence>
<evidence type="ECO:0000256" key="1">
    <source>
        <dbReference type="ARBA" id="ARBA00023015"/>
    </source>
</evidence>
<dbReference type="Pfam" id="PF00392">
    <property type="entry name" value="GntR"/>
    <property type="match status" value="1"/>
</dbReference>
<dbReference type="OrthoDB" id="9801546at2"/>
<dbReference type="EMBL" id="CP010086">
    <property type="protein sequence ID" value="AJG98643.1"/>
    <property type="molecule type" value="Genomic_DNA"/>
</dbReference>
<gene>
    <name evidence="5" type="ORF">LF65_02045</name>
</gene>
<dbReference type="InterPro" id="IPR036388">
    <property type="entry name" value="WH-like_DNA-bd_sf"/>
</dbReference>